<sequence length="149" mass="16670">MGKTYIRVDDRLVHGQITTNWIGYLNVEKIIVIDDKTATTPMLKSIMSMAVPNTIEMEIVTQEKFSNELIKSNQNTLIIVKYPASVPSVLAKYDNVDTIIVGTVVKQAGAKKINKNIYLTTEFENALNDAKTKTKVVLQQLPDSPATEW</sequence>
<dbReference type="Gene3D" id="3.40.35.10">
    <property type="entry name" value="Phosphotransferase system, sorbose subfamily IIB component"/>
    <property type="match status" value="1"/>
</dbReference>
<keyword evidence="4" id="KW-0762">Sugar transport</keyword>
<evidence type="ECO:0000256" key="1">
    <source>
        <dbReference type="ARBA" id="ARBA00004496"/>
    </source>
</evidence>
<dbReference type="InterPro" id="IPR036667">
    <property type="entry name" value="PTS_IIB_sorbose-sp_sf"/>
</dbReference>
<organism evidence="9 10">
    <name type="scientific">Enterococcus mundtii</name>
    <dbReference type="NCBI Taxonomy" id="53346"/>
    <lineage>
        <taxon>Bacteria</taxon>
        <taxon>Bacillati</taxon>
        <taxon>Bacillota</taxon>
        <taxon>Bacilli</taxon>
        <taxon>Lactobacillales</taxon>
        <taxon>Enterococcaceae</taxon>
        <taxon>Enterococcus</taxon>
    </lineage>
</organism>
<evidence type="ECO:0000256" key="5">
    <source>
        <dbReference type="ARBA" id="ARBA00022679"/>
    </source>
</evidence>
<reference evidence="9 10" key="1">
    <citation type="journal article" date="2018" name="Pathog. Dis.">
        <title>Whole-genome sequencing based characterization of antimicrobial resistance in Enterococcus.</title>
        <authorList>
            <person name="Tyson G."/>
        </authorList>
    </citation>
    <scope>NUCLEOTIDE SEQUENCE [LARGE SCALE GENOMIC DNA]</scope>
    <source>
        <strain evidence="9 10">CVM N55263</strain>
    </source>
</reference>
<dbReference type="GO" id="GO:0005737">
    <property type="term" value="C:cytoplasm"/>
    <property type="evidence" value="ECO:0007669"/>
    <property type="project" value="UniProtKB-SubCell"/>
</dbReference>
<dbReference type="GO" id="GO:0008982">
    <property type="term" value="F:protein-N(PI)-phosphohistidine-sugar phosphotransferase activity"/>
    <property type="evidence" value="ECO:0007669"/>
    <property type="project" value="InterPro"/>
</dbReference>
<keyword evidence="2" id="KW-0813">Transport</keyword>
<evidence type="ECO:0000256" key="7">
    <source>
        <dbReference type="ARBA" id="ARBA00022777"/>
    </source>
</evidence>
<keyword evidence="3" id="KW-0963">Cytoplasm</keyword>
<evidence type="ECO:0000313" key="9">
    <source>
        <dbReference type="EMBL" id="PQF24658.1"/>
    </source>
</evidence>
<evidence type="ECO:0000259" key="8">
    <source>
        <dbReference type="PROSITE" id="PS51101"/>
    </source>
</evidence>
<evidence type="ECO:0000256" key="4">
    <source>
        <dbReference type="ARBA" id="ARBA00022597"/>
    </source>
</evidence>
<dbReference type="RefSeq" id="WP_104871086.1">
    <property type="nucleotide sequence ID" value="NZ_PUAP01000011.1"/>
</dbReference>
<comment type="caution">
    <text evidence="9">The sequence shown here is derived from an EMBL/GenBank/DDBJ whole genome shotgun (WGS) entry which is preliminary data.</text>
</comment>
<accession>A0A2S7RXB0</accession>
<dbReference type="AlphaFoldDB" id="A0A2S7RXB0"/>
<keyword evidence="6" id="KW-0598">Phosphotransferase system</keyword>
<dbReference type="Pfam" id="PF03830">
    <property type="entry name" value="PTSIIB_sorb"/>
    <property type="match status" value="1"/>
</dbReference>
<dbReference type="EMBL" id="PUAP01000011">
    <property type="protein sequence ID" value="PQF24658.1"/>
    <property type="molecule type" value="Genomic_DNA"/>
</dbReference>
<proteinExistence type="predicted"/>
<protein>
    <recommendedName>
        <fullName evidence="8">PTS EIIB type-4 domain-containing protein</fullName>
    </recommendedName>
</protein>
<name>A0A2S7RXB0_ENTMU</name>
<dbReference type="SUPFAM" id="SSF52728">
    <property type="entry name" value="PTS IIb component"/>
    <property type="match status" value="1"/>
</dbReference>
<evidence type="ECO:0000256" key="3">
    <source>
        <dbReference type="ARBA" id="ARBA00022490"/>
    </source>
</evidence>
<dbReference type="InterPro" id="IPR004720">
    <property type="entry name" value="PTS_IIB_sorbose-sp"/>
</dbReference>
<keyword evidence="5" id="KW-0808">Transferase</keyword>
<keyword evidence="7" id="KW-0418">Kinase</keyword>
<dbReference type="Proteomes" id="UP000237934">
    <property type="component" value="Unassembled WGS sequence"/>
</dbReference>
<dbReference type="PROSITE" id="PS51101">
    <property type="entry name" value="PTS_EIIB_TYPE_4"/>
    <property type="match status" value="1"/>
</dbReference>
<comment type="subcellular location">
    <subcellularLocation>
        <location evidence="1">Cytoplasm</location>
    </subcellularLocation>
</comment>
<gene>
    <name evidence="9" type="ORF">CUS89_03675</name>
</gene>
<evidence type="ECO:0000256" key="2">
    <source>
        <dbReference type="ARBA" id="ARBA00022448"/>
    </source>
</evidence>
<feature type="domain" description="PTS EIIB type-4" evidence="8">
    <location>
        <begin position="1"/>
        <end position="149"/>
    </location>
</feature>
<dbReference type="GO" id="GO:0016301">
    <property type="term" value="F:kinase activity"/>
    <property type="evidence" value="ECO:0007669"/>
    <property type="project" value="UniProtKB-KW"/>
</dbReference>
<evidence type="ECO:0000256" key="6">
    <source>
        <dbReference type="ARBA" id="ARBA00022683"/>
    </source>
</evidence>
<dbReference type="GO" id="GO:0009401">
    <property type="term" value="P:phosphoenolpyruvate-dependent sugar phosphotransferase system"/>
    <property type="evidence" value="ECO:0007669"/>
    <property type="project" value="UniProtKB-KW"/>
</dbReference>
<evidence type="ECO:0000313" key="10">
    <source>
        <dbReference type="Proteomes" id="UP000237934"/>
    </source>
</evidence>